<dbReference type="Gramene" id="Os01t0167600-00">
    <property type="protein sequence ID" value="Os01t0167600-00"/>
    <property type="gene ID" value="Os01g0167600"/>
</dbReference>
<keyword evidence="4" id="KW-1185">Reference proteome</keyword>
<proteinExistence type="predicted"/>
<dbReference type="EMBL" id="AP014957">
    <property type="protein sequence ID" value="BAS70582.1"/>
    <property type="molecule type" value="Genomic_DNA"/>
</dbReference>
<dbReference type="InParanoid" id="A0A0P0UYT4"/>
<feature type="compositionally biased region" description="Basic residues" evidence="1">
    <location>
        <begin position="95"/>
        <end position="121"/>
    </location>
</feature>
<evidence type="ECO:0000256" key="1">
    <source>
        <dbReference type="SAM" id="MobiDB-lite"/>
    </source>
</evidence>
<evidence type="ECO:0000256" key="2">
    <source>
        <dbReference type="SAM" id="Phobius"/>
    </source>
</evidence>
<feature type="transmembrane region" description="Helical" evidence="2">
    <location>
        <begin position="257"/>
        <end position="279"/>
    </location>
</feature>
<gene>
    <name evidence="3" type="ordered locus">Os01g0167600</name>
    <name evidence="3" type="ORF">OSNPB_010167600</name>
</gene>
<dbReference type="STRING" id="39947.A0A0P0UYT4"/>
<evidence type="ECO:0000313" key="4">
    <source>
        <dbReference type="Proteomes" id="UP000059680"/>
    </source>
</evidence>
<evidence type="ECO:0000313" key="3">
    <source>
        <dbReference type="EMBL" id="BAS70582.1"/>
    </source>
</evidence>
<dbReference type="AlphaFoldDB" id="A0A0P0UYT4"/>
<reference evidence="3 4" key="3">
    <citation type="journal article" date="2013" name="Rice">
        <title>Improvement of the Oryza sativa Nipponbare reference genome using next generation sequence and optical map data.</title>
        <authorList>
            <person name="Kawahara Y."/>
            <person name="de la Bastide M."/>
            <person name="Hamilton J.P."/>
            <person name="Kanamori H."/>
            <person name="McCombie W.R."/>
            <person name="Ouyang S."/>
            <person name="Schwartz D.C."/>
            <person name="Tanaka T."/>
            <person name="Wu J."/>
            <person name="Zhou S."/>
            <person name="Childs K.L."/>
            <person name="Davidson R.M."/>
            <person name="Lin H."/>
            <person name="Quesada-Ocampo L."/>
            <person name="Vaillancourt B."/>
            <person name="Sakai H."/>
            <person name="Lee S.S."/>
            <person name="Kim J."/>
            <person name="Numa H."/>
            <person name="Itoh T."/>
            <person name="Buell C.R."/>
            <person name="Matsumoto T."/>
        </authorList>
    </citation>
    <scope>NUCLEOTIDE SEQUENCE [LARGE SCALE GENOMIC DNA]</scope>
    <source>
        <strain evidence="4">cv. Nipponbare</strain>
    </source>
</reference>
<keyword evidence="2" id="KW-0472">Membrane</keyword>
<keyword evidence="2" id="KW-0812">Transmembrane</keyword>
<dbReference type="eggNOG" id="ENOG502SDM5">
    <property type="taxonomic scope" value="Eukaryota"/>
</dbReference>
<feature type="region of interest" description="Disordered" evidence="1">
    <location>
        <begin position="95"/>
        <end position="134"/>
    </location>
</feature>
<name>A0A0P0UYT4_ORYSJ</name>
<keyword evidence="2" id="KW-1133">Transmembrane helix</keyword>
<protein>
    <submittedName>
        <fullName evidence="3">Os01g0167600 protein</fullName>
    </submittedName>
</protein>
<dbReference type="Proteomes" id="UP000059680">
    <property type="component" value="Chromosome 1"/>
</dbReference>
<accession>A0A0P0UYT4</accession>
<reference evidence="4" key="1">
    <citation type="journal article" date="2005" name="Nature">
        <title>The map-based sequence of the rice genome.</title>
        <authorList>
            <consortium name="International rice genome sequencing project (IRGSP)"/>
            <person name="Matsumoto T."/>
            <person name="Wu J."/>
            <person name="Kanamori H."/>
            <person name="Katayose Y."/>
            <person name="Fujisawa M."/>
            <person name="Namiki N."/>
            <person name="Mizuno H."/>
            <person name="Yamamoto K."/>
            <person name="Antonio B.A."/>
            <person name="Baba T."/>
            <person name="Sakata K."/>
            <person name="Nagamura Y."/>
            <person name="Aoki H."/>
            <person name="Arikawa K."/>
            <person name="Arita K."/>
            <person name="Bito T."/>
            <person name="Chiden Y."/>
            <person name="Fujitsuka N."/>
            <person name="Fukunaka R."/>
            <person name="Hamada M."/>
            <person name="Harada C."/>
            <person name="Hayashi A."/>
            <person name="Hijishita S."/>
            <person name="Honda M."/>
            <person name="Hosokawa S."/>
            <person name="Ichikawa Y."/>
            <person name="Idonuma A."/>
            <person name="Iijima M."/>
            <person name="Ikeda M."/>
            <person name="Ikeno M."/>
            <person name="Ito K."/>
            <person name="Ito S."/>
            <person name="Ito T."/>
            <person name="Ito Y."/>
            <person name="Ito Y."/>
            <person name="Iwabuchi A."/>
            <person name="Kamiya K."/>
            <person name="Karasawa W."/>
            <person name="Kurita K."/>
            <person name="Katagiri S."/>
            <person name="Kikuta A."/>
            <person name="Kobayashi H."/>
            <person name="Kobayashi N."/>
            <person name="Machita K."/>
            <person name="Maehara T."/>
            <person name="Masukawa M."/>
            <person name="Mizubayashi T."/>
            <person name="Mukai Y."/>
            <person name="Nagasaki H."/>
            <person name="Nagata Y."/>
            <person name="Naito S."/>
            <person name="Nakashima M."/>
            <person name="Nakama Y."/>
            <person name="Nakamichi Y."/>
            <person name="Nakamura M."/>
            <person name="Meguro A."/>
            <person name="Negishi M."/>
            <person name="Ohta I."/>
            <person name="Ohta T."/>
            <person name="Okamoto M."/>
            <person name="Ono N."/>
            <person name="Saji S."/>
            <person name="Sakaguchi M."/>
            <person name="Sakai K."/>
            <person name="Shibata M."/>
            <person name="Shimokawa T."/>
            <person name="Song J."/>
            <person name="Takazaki Y."/>
            <person name="Terasawa K."/>
            <person name="Tsugane M."/>
            <person name="Tsuji K."/>
            <person name="Ueda S."/>
            <person name="Waki K."/>
            <person name="Yamagata H."/>
            <person name="Yamamoto M."/>
            <person name="Yamamoto S."/>
            <person name="Yamane H."/>
            <person name="Yoshiki S."/>
            <person name="Yoshihara R."/>
            <person name="Yukawa K."/>
            <person name="Zhong H."/>
            <person name="Yano M."/>
            <person name="Yuan Q."/>
            <person name="Ouyang S."/>
            <person name="Liu J."/>
            <person name="Jones K.M."/>
            <person name="Gansberger K."/>
            <person name="Moffat K."/>
            <person name="Hill J."/>
            <person name="Bera J."/>
            <person name="Fadrosh D."/>
            <person name="Jin S."/>
            <person name="Johri S."/>
            <person name="Kim M."/>
            <person name="Overton L."/>
            <person name="Reardon M."/>
            <person name="Tsitrin T."/>
            <person name="Vuong H."/>
            <person name="Weaver B."/>
            <person name="Ciecko A."/>
            <person name="Tallon L."/>
            <person name="Jackson J."/>
            <person name="Pai G."/>
            <person name="Aken S.V."/>
            <person name="Utterback T."/>
            <person name="Reidmuller S."/>
            <person name="Feldblyum T."/>
            <person name="Hsiao J."/>
            <person name="Zismann V."/>
            <person name="Iobst S."/>
            <person name="de Vazeille A.R."/>
            <person name="Buell C.R."/>
            <person name="Ying K."/>
            <person name="Li Y."/>
            <person name="Lu T."/>
            <person name="Huang Y."/>
            <person name="Zhao Q."/>
            <person name="Feng Q."/>
            <person name="Zhang L."/>
            <person name="Zhu J."/>
            <person name="Weng Q."/>
            <person name="Mu J."/>
            <person name="Lu Y."/>
            <person name="Fan D."/>
            <person name="Liu Y."/>
            <person name="Guan J."/>
            <person name="Zhang Y."/>
            <person name="Yu S."/>
            <person name="Liu X."/>
            <person name="Zhang Y."/>
            <person name="Hong G."/>
            <person name="Han B."/>
            <person name="Choisne N."/>
            <person name="Demange N."/>
            <person name="Orjeda G."/>
            <person name="Samain S."/>
            <person name="Cattolico L."/>
            <person name="Pelletier E."/>
            <person name="Couloux A."/>
            <person name="Segurens B."/>
            <person name="Wincker P."/>
            <person name="D'Hont A."/>
            <person name="Scarpelli C."/>
            <person name="Weissenbach J."/>
            <person name="Salanoubat M."/>
            <person name="Quetier F."/>
            <person name="Yu Y."/>
            <person name="Kim H.R."/>
            <person name="Rambo T."/>
            <person name="Currie J."/>
            <person name="Collura K."/>
            <person name="Luo M."/>
            <person name="Yang T."/>
            <person name="Ammiraju J.S.S."/>
            <person name="Engler F."/>
            <person name="Soderlund C."/>
            <person name="Wing R.A."/>
            <person name="Palmer L.E."/>
            <person name="de la Bastide M."/>
            <person name="Spiegel L."/>
            <person name="Nascimento L."/>
            <person name="Zutavern T."/>
            <person name="O'Shaughnessy A."/>
            <person name="Dike S."/>
            <person name="Dedhia N."/>
            <person name="Preston R."/>
            <person name="Balija V."/>
            <person name="McCombie W.R."/>
            <person name="Chow T."/>
            <person name="Chen H."/>
            <person name="Chung M."/>
            <person name="Chen C."/>
            <person name="Shaw J."/>
            <person name="Wu H."/>
            <person name="Hsiao K."/>
            <person name="Chao Y."/>
            <person name="Chu M."/>
            <person name="Cheng C."/>
            <person name="Hour A."/>
            <person name="Lee P."/>
            <person name="Lin S."/>
            <person name="Lin Y."/>
            <person name="Liou J."/>
            <person name="Liu S."/>
            <person name="Hsing Y."/>
            <person name="Raghuvanshi S."/>
            <person name="Mohanty A."/>
            <person name="Bharti A.K."/>
            <person name="Gaur A."/>
            <person name="Gupta V."/>
            <person name="Kumar D."/>
            <person name="Ravi V."/>
            <person name="Vij S."/>
            <person name="Kapur A."/>
            <person name="Khurana P."/>
            <person name="Khurana P."/>
            <person name="Khurana J.P."/>
            <person name="Tyagi A.K."/>
            <person name="Gaikwad K."/>
            <person name="Singh A."/>
            <person name="Dalal V."/>
            <person name="Srivastava S."/>
            <person name="Dixit A."/>
            <person name="Pal A.K."/>
            <person name="Ghazi I.A."/>
            <person name="Yadav M."/>
            <person name="Pandit A."/>
            <person name="Bhargava A."/>
            <person name="Sureshbabu K."/>
            <person name="Batra K."/>
            <person name="Sharma T.R."/>
            <person name="Mohapatra T."/>
            <person name="Singh N.K."/>
            <person name="Messing J."/>
            <person name="Nelson A.B."/>
            <person name="Fuks G."/>
            <person name="Kavchok S."/>
            <person name="Keizer G."/>
            <person name="Linton E."/>
            <person name="Llaca V."/>
            <person name="Song R."/>
            <person name="Tanyolac B."/>
            <person name="Young S."/>
            <person name="Ho-Il K."/>
            <person name="Hahn J.H."/>
            <person name="Sangsakoo G."/>
            <person name="Vanavichit A."/>
            <person name="de Mattos Luiz.A.T."/>
            <person name="Zimmer P.D."/>
            <person name="Malone G."/>
            <person name="Dellagostin O."/>
            <person name="de Oliveira A.C."/>
            <person name="Bevan M."/>
            <person name="Bancroft I."/>
            <person name="Minx P."/>
            <person name="Cordum H."/>
            <person name="Wilson R."/>
            <person name="Cheng Z."/>
            <person name="Jin W."/>
            <person name="Jiang J."/>
            <person name="Leong S.A."/>
            <person name="Iwama H."/>
            <person name="Gojobori T."/>
            <person name="Itoh T."/>
            <person name="Niimura Y."/>
            <person name="Fujii Y."/>
            <person name="Habara T."/>
            <person name="Sakai H."/>
            <person name="Sato Y."/>
            <person name="Wilson G."/>
            <person name="Kumar K."/>
            <person name="McCouch S."/>
            <person name="Juretic N."/>
            <person name="Hoen D."/>
            <person name="Wright S."/>
            <person name="Bruskiewich R."/>
            <person name="Bureau T."/>
            <person name="Miyao A."/>
            <person name="Hirochika H."/>
            <person name="Nishikawa T."/>
            <person name="Kadowaki K."/>
            <person name="Sugiura M."/>
            <person name="Burr B."/>
            <person name="Sasaki T."/>
        </authorList>
    </citation>
    <scope>NUCLEOTIDE SEQUENCE [LARGE SCALE GENOMIC DNA]</scope>
    <source>
        <strain evidence="4">cv. Nipponbare</strain>
    </source>
</reference>
<reference evidence="3 4" key="2">
    <citation type="journal article" date="2013" name="Plant Cell Physiol.">
        <title>Rice Annotation Project Database (RAP-DB): an integrative and interactive database for rice genomics.</title>
        <authorList>
            <person name="Sakai H."/>
            <person name="Lee S.S."/>
            <person name="Tanaka T."/>
            <person name="Numa H."/>
            <person name="Kim J."/>
            <person name="Kawahara Y."/>
            <person name="Wakimoto H."/>
            <person name="Yang C.C."/>
            <person name="Iwamoto M."/>
            <person name="Abe T."/>
            <person name="Yamada Y."/>
            <person name="Muto A."/>
            <person name="Inokuchi H."/>
            <person name="Ikemura T."/>
            <person name="Matsumoto T."/>
            <person name="Sasaki T."/>
            <person name="Itoh T."/>
        </authorList>
    </citation>
    <scope>NUCLEOTIDE SEQUENCE [LARGE SCALE GENOMIC DNA]</scope>
    <source>
        <strain evidence="4">cv. Nipponbare</strain>
    </source>
</reference>
<sequence>MIRIVLLWDNFVFHYYCVLFPPFLFQNVRSKEINFVEFTNFLANSTKRAVCGTLVEISFRSDGKRGTPILAIQIGRWSEAPIFITRPLLHLTAQRRRVGRKRGKRKTKSEKGKRRRGRGANHHQMAPPPPGRPAWSITVRLRHRGWLDLRAAAENVVLPGWGRGGERLSLLVRLRRGLRLAVTSRCGRAPPEKNPRACRIFRFLRSKLARFPSIWRRKKPPPPARATAASQLWRNRATMAWPAHGGRRWPARTTATAALYLVAALAVVMASTAAVRAMVHYRIVHFRCIFSQNWCELCICCILQNGYGRGYYEPVGHSKSWRFLVAKKIARLLELEPRLYAWLMKISLNRLLNW</sequence>
<organism evidence="3 4">
    <name type="scientific">Oryza sativa subsp. japonica</name>
    <name type="common">Rice</name>
    <dbReference type="NCBI Taxonomy" id="39947"/>
    <lineage>
        <taxon>Eukaryota</taxon>
        <taxon>Viridiplantae</taxon>
        <taxon>Streptophyta</taxon>
        <taxon>Embryophyta</taxon>
        <taxon>Tracheophyta</taxon>
        <taxon>Spermatophyta</taxon>
        <taxon>Magnoliopsida</taxon>
        <taxon>Liliopsida</taxon>
        <taxon>Poales</taxon>
        <taxon>Poaceae</taxon>
        <taxon>BOP clade</taxon>
        <taxon>Oryzoideae</taxon>
        <taxon>Oryzeae</taxon>
        <taxon>Oryzinae</taxon>
        <taxon>Oryza</taxon>
        <taxon>Oryza sativa</taxon>
    </lineage>
</organism>
<dbReference type="PaxDb" id="39947-A0A0P0UYT4"/>
<dbReference type="FunCoup" id="A0A0P0UYT4">
    <property type="interactions" value="169"/>
</dbReference>